<accession>A0A2P5C8B7</accession>
<protein>
    <submittedName>
        <fullName evidence="2">Uncharacterized protein</fullName>
    </submittedName>
</protein>
<dbReference type="InParanoid" id="A0A2P5C8B7"/>
<dbReference type="AlphaFoldDB" id="A0A2P5C8B7"/>
<feature type="non-terminal residue" evidence="2">
    <location>
        <position position="1"/>
    </location>
</feature>
<dbReference type="Proteomes" id="UP000237000">
    <property type="component" value="Unassembled WGS sequence"/>
</dbReference>
<organism evidence="2 3">
    <name type="scientific">Trema orientale</name>
    <name type="common">Charcoal tree</name>
    <name type="synonym">Celtis orientalis</name>
    <dbReference type="NCBI Taxonomy" id="63057"/>
    <lineage>
        <taxon>Eukaryota</taxon>
        <taxon>Viridiplantae</taxon>
        <taxon>Streptophyta</taxon>
        <taxon>Embryophyta</taxon>
        <taxon>Tracheophyta</taxon>
        <taxon>Spermatophyta</taxon>
        <taxon>Magnoliopsida</taxon>
        <taxon>eudicotyledons</taxon>
        <taxon>Gunneridae</taxon>
        <taxon>Pentapetalae</taxon>
        <taxon>rosids</taxon>
        <taxon>fabids</taxon>
        <taxon>Rosales</taxon>
        <taxon>Cannabaceae</taxon>
        <taxon>Trema</taxon>
    </lineage>
</organism>
<reference evidence="3" key="1">
    <citation type="submission" date="2016-06" db="EMBL/GenBank/DDBJ databases">
        <title>Parallel loss of symbiosis genes in relatives of nitrogen-fixing non-legume Parasponia.</title>
        <authorList>
            <person name="Van Velzen R."/>
            <person name="Holmer R."/>
            <person name="Bu F."/>
            <person name="Rutten L."/>
            <person name="Van Zeijl A."/>
            <person name="Liu W."/>
            <person name="Santuari L."/>
            <person name="Cao Q."/>
            <person name="Sharma T."/>
            <person name="Shen D."/>
            <person name="Roswanjaya Y."/>
            <person name="Wardhani T."/>
            <person name="Kalhor M.S."/>
            <person name="Jansen J."/>
            <person name="Van den Hoogen J."/>
            <person name="Gungor B."/>
            <person name="Hartog M."/>
            <person name="Hontelez J."/>
            <person name="Verver J."/>
            <person name="Yang W.-C."/>
            <person name="Schijlen E."/>
            <person name="Repin R."/>
            <person name="Schilthuizen M."/>
            <person name="Schranz E."/>
            <person name="Heidstra R."/>
            <person name="Miyata K."/>
            <person name="Fedorova E."/>
            <person name="Kohlen W."/>
            <person name="Bisseling T."/>
            <person name="Smit S."/>
            <person name="Geurts R."/>
        </authorList>
    </citation>
    <scope>NUCLEOTIDE SEQUENCE [LARGE SCALE GENOMIC DNA]</scope>
    <source>
        <strain evidence="3">cv. RG33-2</strain>
    </source>
</reference>
<comment type="caution">
    <text evidence="2">The sequence shown here is derived from an EMBL/GenBank/DDBJ whole genome shotgun (WGS) entry which is preliminary data.</text>
</comment>
<dbReference type="EMBL" id="JXTC01000398">
    <property type="protein sequence ID" value="PON57302.1"/>
    <property type="molecule type" value="Genomic_DNA"/>
</dbReference>
<feature type="region of interest" description="Disordered" evidence="1">
    <location>
        <begin position="57"/>
        <end position="80"/>
    </location>
</feature>
<sequence>AEMVASKAEVLTKAEACAQSQFGDIEPIDEFQKEKAETVATLMQQLAEKEQSNNVCLPSNNASKRTLSSGPTINNECFSR</sequence>
<evidence type="ECO:0000256" key="1">
    <source>
        <dbReference type="SAM" id="MobiDB-lite"/>
    </source>
</evidence>
<evidence type="ECO:0000313" key="2">
    <source>
        <dbReference type="EMBL" id="PON57302.1"/>
    </source>
</evidence>
<gene>
    <name evidence="2" type="ORF">TorRG33x02_294010</name>
</gene>
<keyword evidence="3" id="KW-1185">Reference proteome</keyword>
<proteinExistence type="predicted"/>
<name>A0A2P5C8B7_TREOI</name>
<evidence type="ECO:0000313" key="3">
    <source>
        <dbReference type="Proteomes" id="UP000237000"/>
    </source>
</evidence>